<dbReference type="Pfam" id="PF02390">
    <property type="entry name" value="Methyltransf_4"/>
    <property type="match status" value="1"/>
</dbReference>
<keyword evidence="5 7" id="KW-0949">S-adenosyl-L-methionine</keyword>
<dbReference type="EMBL" id="SZZH01000009">
    <property type="protein sequence ID" value="TKV55997.1"/>
    <property type="molecule type" value="Genomic_DNA"/>
</dbReference>
<evidence type="ECO:0000256" key="5">
    <source>
        <dbReference type="ARBA" id="ARBA00022691"/>
    </source>
</evidence>
<dbReference type="InterPro" id="IPR003358">
    <property type="entry name" value="tRNA_(Gua-N-7)_MeTrfase_Trmb"/>
</dbReference>
<feature type="binding site" evidence="7">
    <location>
        <begin position="212"/>
        <end position="215"/>
    </location>
    <ligand>
        <name>substrate</name>
    </ligand>
</feature>
<comment type="function">
    <text evidence="2 7">Catalyzes the formation of N(7)-methylguanine at position 46 (m7G46) in tRNA.</text>
</comment>
<evidence type="ECO:0000256" key="2">
    <source>
        <dbReference type="ARBA" id="ARBA00003015"/>
    </source>
</evidence>
<dbReference type="OrthoDB" id="9802090at2"/>
<comment type="similarity">
    <text evidence="7">Belongs to the class I-like SAM-binding methyltransferase superfamily. TrmB family.</text>
</comment>
<dbReference type="InterPro" id="IPR029063">
    <property type="entry name" value="SAM-dependent_MTases_sf"/>
</dbReference>
<sequence length="233" mass="26071">MDGTADGRPTDFRRVVSFHPRGGRLNSVQRRAFDTHADRWYTEAATTTPPLDAAALFGRTAPVALEIGSGMGESTPVMAAARPELNVLAVEVYKPGVAQTLHHLSKTSVDNVRVMRGDGVHVLETLIPSGSLAEVWLFFPDPWPKTRHLKRRLVTPAFTDLVADRLRRGGVLRMATDWEPYAEQMLASGTAARKLRNPHPGWAPRPEFRPVTRFERRGLAEGREIFDLEFVRR</sequence>
<protein>
    <recommendedName>
        <fullName evidence="7">tRNA (guanine-N(7)-)-methyltransferase</fullName>
        <ecNumber evidence="7">2.1.1.33</ecNumber>
    </recommendedName>
    <alternativeName>
        <fullName evidence="7">tRNA (guanine(46)-N(7))-methyltransferase</fullName>
    </alternativeName>
    <alternativeName>
        <fullName evidence="7">tRNA(m7G46)-methyltransferase</fullName>
    </alternativeName>
</protein>
<keyword evidence="4 7" id="KW-0808">Transferase</keyword>
<accession>A0A4U6Q5S6</accession>
<name>A0A4U6Q5S6_9ACTN</name>
<evidence type="ECO:0000256" key="4">
    <source>
        <dbReference type="ARBA" id="ARBA00022679"/>
    </source>
</evidence>
<comment type="pathway">
    <text evidence="7">tRNA modification; N(7)-methylguanine-tRNA biosynthesis.</text>
</comment>
<dbReference type="AlphaFoldDB" id="A0A4U6Q5S6"/>
<keyword evidence="3 7" id="KW-0489">Methyltransferase</keyword>
<evidence type="ECO:0000256" key="7">
    <source>
        <dbReference type="HAMAP-Rule" id="MF_01057"/>
    </source>
</evidence>
<dbReference type="EC" id="2.1.1.33" evidence="7"/>
<evidence type="ECO:0000313" key="9">
    <source>
        <dbReference type="Proteomes" id="UP000306985"/>
    </source>
</evidence>
<evidence type="ECO:0000256" key="3">
    <source>
        <dbReference type="ARBA" id="ARBA00022603"/>
    </source>
</evidence>
<feature type="binding site" evidence="7">
    <location>
        <position position="141"/>
    </location>
    <ligand>
        <name>S-adenosyl-L-methionine</name>
        <dbReference type="ChEBI" id="CHEBI:59789"/>
    </ligand>
</feature>
<dbReference type="Gene3D" id="3.40.50.150">
    <property type="entry name" value="Vaccinia Virus protein VP39"/>
    <property type="match status" value="1"/>
</dbReference>
<dbReference type="InterPro" id="IPR055361">
    <property type="entry name" value="tRNA_methyltr_TrmB_bact"/>
</dbReference>
<evidence type="ECO:0000256" key="1">
    <source>
        <dbReference type="ARBA" id="ARBA00000142"/>
    </source>
</evidence>
<dbReference type="PANTHER" id="PTHR23417:SF14">
    <property type="entry name" value="PENTACOTRIPEPTIDE-REPEAT REGION OF PRORP DOMAIN-CONTAINING PROTEIN"/>
    <property type="match status" value="1"/>
</dbReference>
<dbReference type="GO" id="GO:0008176">
    <property type="term" value="F:tRNA (guanine(46)-N7)-methyltransferase activity"/>
    <property type="evidence" value="ECO:0007669"/>
    <property type="project" value="UniProtKB-UniRule"/>
</dbReference>
<comment type="caution">
    <text evidence="8">The sequence shown here is derived from an EMBL/GenBank/DDBJ whole genome shotgun (WGS) entry which is preliminary data.</text>
</comment>
<feature type="binding site" evidence="7">
    <location>
        <position position="177"/>
    </location>
    <ligand>
        <name>substrate</name>
    </ligand>
</feature>
<comment type="catalytic activity">
    <reaction evidence="1 7">
        <text>guanosine(46) in tRNA + S-adenosyl-L-methionine = N(7)-methylguanosine(46) in tRNA + S-adenosyl-L-homocysteine</text>
        <dbReference type="Rhea" id="RHEA:42708"/>
        <dbReference type="Rhea" id="RHEA-COMP:10188"/>
        <dbReference type="Rhea" id="RHEA-COMP:10189"/>
        <dbReference type="ChEBI" id="CHEBI:57856"/>
        <dbReference type="ChEBI" id="CHEBI:59789"/>
        <dbReference type="ChEBI" id="CHEBI:74269"/>
        <dbReference type="ChEBI" id="CHEBI:74480"/>
        <dbReference type="EC" id="2.1.1.33"/>
    </reaction>
</comment>
<organism evidence="8 9">
    <name type="scientific">Nakamurella flava</name>
    <dbReference type="NCBI Taxonomy" id="2576308"/>
    <lineage>
        <taxon>Bacteria</taxon>
        <taxon>Bacillati</taxon>
        <taxon>Actinomycetota</taxon>
        <taxon>Actinomycetes</taxon>
        <taxon>Nakamurellales</taxon>
        <taxon>Nakamurellaceae</taxon>
        <taxon>Nakamurella</taxon>
    </lineage>
</organism>
<feature type="binding site" evidence="7">
    <location>
        <position position="91"/>
    </location>
    <ligand>
        <name>S-adenosyl-L-methionine</name>
        <dbReference type="ChEBI" id="CHEBI:59789"/>
    </ligand>
</feature>
<dbReference type="SUPFAM" id="SSF53335">
    <property type="entry name" value="S-adenosyl-L-methionine-dependent methyltransferases"/>
    <property type="match status" value="1"/>
</dbReference>
<comment type="caution">
    <text evidence="7">Lacks conserved residue(s) required for the propagation of feature annotation.</text>
</comment>
<evidence type="ECO:0000313" key="8">
    <source>
        <dbReference type="EMBL" id="TKV55997.1"/>
    </source>
</evidence>
<feature type="binding site" evidence="7">
    <location>
        <position position="118"/>
    </location>
    <ligand>
        <name>S-adenosyl-L-methionine</name>
        <dbReference type="ChEBI" id="CHEBI:59789"/>
    </ligand>
</feature>
<reference evidence="8 9" key="1">
    <citation type="submission" date="2019-05" db="EMBL/GenBank/DDBJ databases">
        <title>Nakamurella sp. N5BH11, whole genome shotgun sequence.</title>
        <authorList>
            <person name="Tuo L."/>
        </authorList>
    </citation>
    <scope>NUCLEOTIDE SEQUENCE [LARGE SCALE GENOMIC DNA]</scope>
    <source>
        <strain evidence="8 9">N5BH11</strain>
    </source>
</reference>
<keyword evidence="6 7" id="KW-0819">tRNA processing</keyword>
<gene>
    <name evidence="7 8" type="primary">trmB</name>
    <name evidence="8" type="ORF">FDO65_21745</name>
</gene>
<dbReference type="NCBIfam" id="TIGR00091">
    <property type="entry name" value="tRNA (guanosine(46)-N7)-methyltransferase TrmB"/>
    <property type="match status" value="1"/>
</dbReference>
<proteinExistence type="inferred from homology"/>
<evidence type="ECO:0000256" key="6">
    <source>
        <dbReference type="ARBA" id="ARBA00022694"/>
    </source>
</evidence>
<dbReference type="Proteomes" id="UP000306985">
    <property type="component" value="Unassembled WGS sequence"/>
</dbReference>
<dbReference type="GO" id="GO:0043527">
    <property type="term" value="C:tRNA methyltransferase complex"/>
    <property type="evidence" value="ECO:0007669"/>
    <property type="project" value="TreeGrafter"/>
</dbReference>
<dbReference type="PANTHER" id="PTHR23417">
    <property type="entry name" value="3-DEOXY-D-MANNO-OCTULOSONIC-ACID TRANSFERASE/TRNA GUANINE-N 7 - -METHYLTRANSFERASE"/>
    <property type="match status" value="1"/>
</dbReference>
<feature type="binding site" evidence="7">
    <location>
        <position position="145"/>
    </location>
    <ligand>
        <name>substrate</name>
    </ligand>
</feature>
<dbReference type="HAMAP" id="MF_01057">
    <property type="entry name" value="tRNA_methyltr_TrmB"/>
    <property type="match status" value="1"/>
</dbReference>
<feature type="binding site" evidence="7">
    <location>
        <position position="66"/>
    </location>
    <ligand>
        <name>S-adenosyl-L-methionine</name>
        <dbReference type="ChEBI" id="CHEBI:59789"/>
    </ligand>
</feature>
<dbReference type="UniPathway" id="UPA00989"/>
<keyword evidence="9" id="KW-1185">Reference proteome</keyword>
<dbReference type="PROSITE" id="PS51625">
    <property type="entry name" value="SAM_MT_TRMB"/>
    <property type="match status" value="1"/>
</dbReference>